<dbReference type="PANTHER" id="PTHR36966">
    <property type="entry name" value="REP-ASSOCIATED TYROSINE TRANSPOSASE"/>
    <property type="match status" value="1"/>
</dbReference>
<dbReference type="RefSeq" id="WP_215584659.1">
    <property type="nucleotide sequence ID" value="NZ_CP073754.1"/>
</dbReference>
<dbReference type="GO" id="GO:0006313">
    <property type="term" value="P:DNA transposition"/>
    <property type="evidence" value="ECO:0007669"/>
    <property type="project" value="InterPro"/>
</dbReference>
<keyword evidence="3" id="KW-1185">Reference proteome</keyword>
<dbReference type="GO" id="GO:0004803">
    <property type="term" value="F:transposase activity"/>
    <property type="evidence" value="ECO:0007669"/>
    <property type="project" value="InterPro"/>
</dbReference>
<dbReference type="PANTHER" id="PTHR36966:SF1">
    <property type="entry name" value="REP-ASSOCIATED TYROSINE TRANSPOSASE"/>
    <property type="match status" value="1"/>
</dbReference>
<dbReference type="SMART" id="SM01321">
    <property type="entry name" value="Y1_Tnp"/>
    <property type="match status" value="1"/>
</dbReference>
<dbReference type="NCBIfam" id="NF047646">
    <property type="entry name" value="REP_Tyr_transpos"/>
    <property type="match status" value="1"/>
</dbReference>
<organism evidence="2 3">
    <name type="scientific">Methylomonas paludis</name>
    <dbReference type="NCBI Taxonomy" id="1173101"/>
    <lineage>
        <taxon>Bacteria</taxon>
        <taxon>Pseudomonadati</taxon>
        <taxon>Pseudomonadota</taxon>
        <taxon>Gammaproteobacteria</taxon>
        <taxon>Methylococcales</taxon>
        <taxon>Methylococcaceae</taxon>
        <taxon>Methylomonas</taxon>
    </lineage>
</organism>
<sequence length="150" mass="18321">MTEYRRYRTKGGCYFFTVNLAERKQALLTEKIELLRESFRIVKDRYPFNIEAIVILPEHLHTIWTLPEADDNFSCRWRQIKAHFSRHVEKGERVSRSRQSKHERGIWQRRFWEHQIRNNADFVAHTNYIHYNPVKHGYVRRVADWPYSSS</sequence>
<evidence type="ECO:0000313" key="2">
    <source>
        <dbReference type="EMBL" id="QWF72307.1"/>
    </source>
</evidence>
<dbReference type="Gene3D" id="3.30.70.1290">
    <property type="entry name" value="Transposase IS200-like"/>
    <property type="match status" value="1"/>
</dbReference>
<dbReference type="Pfam" id="PF01797">
    <property type="entry name" value="Y1_Tnp"/>
    <property type="match status" value="1"/>
</dbReference>
<dbReference type="InterPro" id="IPR036515">
    <property type="entry name" value="Transposase_17_sf"/>
</dbReference>
<dbReference type="SUPFAM" id="SSF143422">
    <property type="entry name" value="Transposase IS200-like"/>
    <property type="match status" value="1"/>
</dbReference>
<dbReference type="AlphaFoldDB" id="A0A975MQT9"/>
<dbReference type="GO" id="GO:0043565">
    <property type="term" value="F:sequence-specific DNA binding"/>
    <property type="evidence" value="ECO:0007669"/>
    <property type="project" value="TreeGrafter"/>
</dbReference>
<protein>
    <submittedName>
        <fullName evidence="2">Transposase</fullName>
    </submittedName>
</protein>
<dbReference type="KEGG" id="mpad:KEF85_07635"/>
<dbReference type="InterPro" id="IPR052715">
    <property type="entry name" value="RAYT_transposase"/>
</dbReference>
<accession>A0A975MQT9</accession>
<gene>
    <name evidence="2" type="ORF">KEF85_07635</name>
</gene>
<dbReference type="InterPro" id="IPR002686">
    <property type="entry name" value="Transposase_17"/>
</dbReference>
<feature type="domain" description="Transposase IS200-like" evidence="1">
    <location>
        <begin position="9"/>
        <end position="132"/>
    </location>
</feature>
<reference evidence="2" key="1">
    <citation type="submission" date="2021-04" db="EMBL/GenBank/DDBJ databases">
        <title>Draft genome sequence data of methanotrophic Methylovulum sp. strain S1L and Methylomonas sp. strain S2AM isolated from boreal lake water columns.</title>
        <authorList>
            <person name="Rissanen A.J."/>
            <person name="Mangayil R."/>
            <person name="Svenning M.M."/>
            <person name="Khanongnuch R."/>
        </authorList>
    </citation>
    <scope>NUCLEOTIDE SEQUENCE</scope>
    <source>
        <strain evidence="2">S2AM</strain>
    </source>
</reference>
<evidence type="ECO:0000313" key="3">
    <source>
        <dbReference type="Proteomes" id="UP000676649"/>
    </source>
</evidence>
<dbReference type="Proteomes" id="UP000676649">
    <property type="component" value="Chromosome"/>
</dbReference>
<name>A0A975MQT9_9GAMM</name>
<proteinExistence type="predicted"/>
<evidence type="ECO:0000259" key="1">
    <source>
        <dbReference type="SMART" id="SM01321"/>
    </source>
</evidence>
<dbReference type="EMBL" id="CP073754">
    <property type="protein sequence ID" value="QWF72307.1"/>
    <property type="molecule type" value="Genomic_DNA"/>
</dbReference>